<keyword evidence="2" id="KW-1185">Reference proteome</keyword>
<dbReference type="AlphaFoldDB" id="A0A9P4TSP8"/>
<organism evidence="1 2">
    <name type="scientific">Tothia fuscella</name>
    <dbReference type="NCBI Taxonomy" id="1048955"/>
    <lineage>
        <taxon>Eukaryota</taxon>
        <taxon>Fungi</taxon>
        <taxon>Dikarya</taxon>
        <taxon>Ascomycota</taxon>
        <taxon>Pezizomycotina</taxon>
        <taxon>Dothideomycetes</taxon>
        <taxon>Pleosporomycetidae</taxon>
        <taxon>Venturiales</taxon>
        <taxon>Cylindrosympodiaceae</taxon>
        <taxon>Tothia</taxon>
    </lineage>
</organism>
<protein>
    <submittedName>
        <fullName evidence="1">Uncharacterized protein</fullName>
    </submittedName>
</protein>
<sequence length="301" mass="34316">MDIYVTDWHSSKSMELLLFTVLGNDGLTTRYAEAIILYHWQSQERKGNMHIARLVAYLHDLPRLETFELVNNRGNCMPPHGAYGRHKLVQDRKEAAGIKQDEMDSFLRGYLSKPQWSGMLIEHKDETGAVVLSSRQAIHDRASVSQDRRFGEKSHLAAVKLHCQCLGEFVGAICTSEVEFLPTIFKHVRSLHLHIEEEPHPLPHRHNAEHLKALGQFLISCTELRTLQLPLLQEKIMPAALDAIFCGRHFAALEPARAPCSGRTGSKVWADGEDTADSLYHSTHTRTFRRRPCFRIRGRAR</sequence>
<accession>A0A9P4TSP8</accession>
<evidence type="ECO:0000313" key="2">
    <source>
        <dbReference type="Proteomes" id="UP000800235"/>
    </source>
</evidence>
<comment type="caution">
    <text evidence="1">The sequence shown here is derived from an EMBL/GenBank/DDBJ whole genome shotgun (WGS) entry which is preliminary data.</text>
</comment>
<reference evidence="1" key="1">
    <citation type="journal article" date="2020" name="Stud. Mycol.">
        <title>101 Dothideomycetes genomes: a test case for predicting lifestyles and emergence of pathogens.</title>
        <authorList>
            <person name="Haridas S."/>
            <person name="Albert R."/>
            <person name="Binder M."/>
            <person name="Bloem J."/>
            <person name="Labutti K."/>
            <person name="Salamov A."/>
            <person name="Andreopoulos B."/>
            <person name="Baker S."/>
            <person name="Barry K."/>
            <person name="Bills G."/>
            <person name="Bluhm B."/>
            <person name="Cannon C."/>
            <person name="Castanera R."/>
            <person name="Culley D."/>
            <person name="Daum C."/>
            <person name="Ezra D."/>
            <person name="Gonzalez J."/>
            <person name="Henrissat B."/>
            <person name="Kuo A."/>
            <person name="Liang C."/>
            <person name="Lipzen A."/>
            <person name="Lutzoni F."/>
            <person name="Magnuson J."/>
            <person name="Mondo S."/>
            <person name="Nolan M."/>
            <person name="Ohm R."/>
            <person name="Pangilinan J."/>
            <person name="Park H.-J."/>
            <person name="Ramirez L."/>
            <person name="Alfaro M."/>
            <person name="Sun H."/>
            <person name="Tritt A."/>
            <person name="Yoshinaga Y."/>
            <person name="Zwiers L.-H."/>
            <person name="Turgeon B."/>
            <person name="Goodwin S."/>
            <person name="Spatafora J."/>
            <person name="Crous P."/>
            <person name="Grigoriev I."/>
        </authorList>
    </citation>
    <scope>NUCLEOTIDE SEQUENCE</scope>
    <source>
        <strain evidence="1">CBS 130266</strain>
    </source>
</reference>
<name>A0A9P4TSP8_9PEZI</name>
<dbReference type="Proteomes" id="UP000800235">
    <property type="component" value="Unassembled WGS sequence"/>
</dbReference>
<dbReference type="EMBL" id="MU007133">
    <property type="protein sequence ID" value="KAF2418012.1"/>
    <property type="molecule type" value="Genomic_DNA"/>
</dbReference>
<evidence type="ECO:0000313" key="1">
    <source>
        <dbReference type="EMBL" id="KAF2418012.1"/>
    </source>
</evidence>
<gene>
    <name evidence="1" type="ORF">EJ08DRAFT_69144</name>
</gene>
<proteinExistence type="predicted"/>